<dbReference type="InterPro" id="IPR017943">
    <property type="entry name" value="Bactericidal_perm-incr_a/b_dom"/>
</dbReference>
<dbReference type="GO" id="GO:0050829">
    <property type="term" value="P:defense response to Gram-negative bacterium"/>
    <property type="evidence" value="ECO:0007669"/>
    <property type="project" value="UniProtKB-UniRule"/>
</dbReference>
<dbReference type="HOGENOM" id="CLU_073347_0_0_1"/>
<dbReference type="Pfam" id="PF02886">
    <property type="entry name" value="LBP_BPI_CETP_C"/>
    <property type="match status" value="1"/>
</dbReference>
<organism evidence="3 4">
    <name type="scientific">Lepisosteus oculatus</name>
    <name type="common">Spotted gar</name>
    <dbReference type="NCBI Taxonomy" id="7918"/>
    <lineage>
        <taxon>Eukaryota</taxon>
        <taxon>Metazoa</taxon>
        <taxon>Chordata</taxon>
        <taxon>Craniata</taxon>
        <taxon>Vertebrata</taxon>
        <taxon>Euteleostomi</taxon>
        <taxon>Actinopterygii</taxon>
        <taxon>Neopterygii</taxon>
        <taxon>Holostei</taxon>
        <taxon>Semionotiformes</taxon>
        <taxon>Lepisosteidae</taxon>
        <taxon>Lepisosteus</taxon>
    </lineage>
</organism>
<dbReference type="Bgee" id="ENSLOCG00000006358">
    <property type="expression patterns" value="Expressed in zone of skin and 13 other cell types or tissues"/>
</dbReference>
<dbReference type="eggNOG" id="KOG4160">
    <property type="taxonomic scope" value="Eukaryota"/>
</dbReference>
<dbReference type="EMBL" id="AHAT01024325">
    <property type="status" value="NOT_ANNOTATED_CDS"/>
    <property type="molecule type" value="Genomic_DNA"/>
</dbReference>
<keyword evidence="1" id="KW-0391">Immunity</keyword>
<dbReference type="AlphaFoldDB" id="W5MH14"/>
<proteinExistence type="predicted"/>
<keyword evidence="1" id="KW-0325">Glycoprotein</keyword>
<keyword evidence="1" id="KW-0044">Antibiotic</keyword>
<dbReference type="InterPro" id="IPR032942">
    <property type="entry name" value="BPI/LBP/Plunc"/>
</dbReference>
<keyword evidence="1" id="KW-0964">Secreted</keyword>
<keyword evidence="4" id="KW-1185">Reference proteome</keyword>
<dbReference type="PANTHER" id="PTHR10504">
    <property type="entry name" value="BACTERICIDAL PERMEABILITY-INCREASING BPI PROTEIN-RELATED"/>
    <property type="match status" value="1"/>
</dbReference>
<feature type="domain" description="Lipid-binding serum glycoprotein C-terminal" evidence="2">
    <location>
        <begin position="71"/>
        <end position="224"/>
    </location>
</feature>
<comment type="function">
    <text evidence="1">The cytotoxic action of BPI is limited to many species of Gram-negative bacteria; this specificity may be explained by a strong affinity of the very basic N-terminal half for the negatively charged lipopolysaccharides that are unique to the Gram-negative bacterial outer envelope.</text>
</comment>
<evidence type="ECO:0000259" key="2">
    <source>
        <dbReference type="SMART" id="SM00329"/>
    </source>
</evidence>
<dbReference type="SMART" id="SM00329">
    <property type="entry name" value="BPI2"/>
    <property type="match status" value="1"/>
</dbReference>
<comment type="subunit">
    <text evidence="1">Monomer. Homodimer; disulfide-linked.</text>
</comment>
<reference evidence="4" key="1">
    <citation type="submission" date="2011-12" db="EMBL/GenBank/DDBJ databases">
        <title>The Draft Genome of Lepisosteus oculatus.</title>
        <authorList>
            <consortium name="The Broad Institute Genome Assembly &amp; Analysis Group"/>
            <consortium name="Computational R&amp;D Group"/>
            <consortium name="and Sequencing Platform"/>
            <person name="Di Palma F."/>
            <person name="Alfoldi J."/>
            <person name="Johnson J."/>
            <person name="Berlin A."/>
            <person name="Gnerre S."/>
            <person name="Jaffe D."/>
            <person name="MacCallum I."/>
            <person name="Young S."/>
            <person name="Walker B.J."/>
            <person name="Lander E.S."/>
            <person name="Lindblad-Toh K."/>
        </authorList>
    </citation>
    <scope>NUCLEOTIDE SEQUENCE [LARGE SCALE GENOMIC DNA]</scope>
</reference>
<keyword evidence="1" id="KW-0929">Antimicrobial</keyword>
<dbReference type="Ensembl" id="ENSLOCT00000007682.1">
    <property type="protein sequence ID" value="ENSLOCP00000007673.1"/>
    <property type="gene ID" value="ENSLOCG00000006358.1"/>
</dbReference>
<dbReference type="Proteomes" id="UP000018468">
    <property type="component" value="Linkage group LG18"/>
</dbReference>
<dbReference type="PANTHER" id="PTHR10504:SF132">
    <property type="entry name" value="BACTERICIDAL PERMEABILITY-INCREASING PROTEIN"/>
    <property type="match status" value="1"/>
</dbReference>
<sequence length="224" mass="24193">MITQSVEGLERHLQEMKVSFQIDPYVLIEIPLLSAPVVGNSDMELDLKGEFYSARGHPEPPFPAGPFSLAPQEGRMLALGLSEFFFNSAAFAYLAAGLLQVNLTDSMLPKMFPNMLMTVQAFASRPPMVSLQPDNVTVGLSGAAKVFAILPNSSLAPLFTLESEASLDAKAFISDMKLTGSLALRSLTLTLTASEVGEFQTTPLENLLKMEVQAIVLPKVNGRC</sequence>
<comment type="subcellular location">
    <subcellularLocation>
        <location evidence="1">Secreted</location>
    </subcellularLocation>
</comment>
<name>W5MH14_LEPOC</name>
<evidence type="ECO:0000313" key="3">
    <source>
        <dbReference type="Ensembl" id="ENSLOCP00000007673.1"/>
    </source>
</evidence>
<evidence type="ECO:0000313" key="4">
    <source>
        <dbReference type="Proteomes" id="UP000018468"/>
    </source>
</evidence>
<dbReference type="GeneTree" id="ENSGT01150000286994"/>
<keyword evidence="1" id="KW-0399">Innate immunity</keyword>
<dbReference type="GO" id="GO:0005615">
    <property type="term" value="C:extracellular space"/>
    <property type="evidence" value="ECO:0007669"/>
    <property type="project" value="UniProtKB-UniRule"/>
</dbReference>
<dbReference type="STRING" id="7918.ENSLOCP00000007673"/>
<keyword evidence="1" id="KW-0732">Signal</keyword>
<dbReference type="GO" id="GO:0008289">
    <property type="term" value="F:lipid binding"/>
    <property type="evidence" value="ECO:0007669"/>
    <property type="project" value="InterPro"/>
</dbReference>
<dbReference type="Gene3D" id="3.15.20.10">
    <property type="entry name" value="Bactericidal permeability-increasing protein, domain 2"/>
    <property type="match status" value="1"/>
</dbReference>
<keyword evidence="1" id="KW-1015">Disulfide bond</keyword>
<reference evidence="3" key="3">
    <citation type="submission" date="2025-09" db="UniProtKB">
        <authorList>
            <consortium name="Ensembl"/>
        </authorList>
    </citation>
    <scope>IDENTIFICATION</scope>
</reference>
<protein>
    <recommendedName>
        <fullName evidence="1">Bactericidal permeability-increasing protein</fullName>
        <shortName evidence="1">BPI</shortName>
    </recommendedName>
</protein>
<evidence type="ECO:0000256" key="1">
    <source>
        <dbReference type="RuleBase" id="RU369039"/>
    </source>
</evidence>
<dbReference type="GO" id="GO:0045087">
    <property type="term" value="P:innate immune response"/>
    <property type="evidence" value="ECO:0007669"/>
    <property type="project" value="UniProtKB-UniRule"/>
</dbReference>
<reference evidence="3" key="2">
    <citation type="submission" date="2025-08" db="UniProtKB">
        <authorList>
            <consortium name="Ensembl"/>
        </authorList>
    </citation>
    <scope>IDENTIFICATION</scope>
</reference>
<dbReference type="OMA" id="PFNAPVM"/>
<dbReference type="InterPro" id="IPR001124">
    <property type="entry name" value="Lipid-bd_serum_glycop_C"/>
</dbReference>
<comment type="domain">
    <text evidence="1">The N- and C-terminal barrels adopt an identical fold despite having only 13% of conserved residues.</text>
</comment>
<comment type="domain">
    <text evidence="1">The N-terminal region may be exposed to the interior of the granule, whereas the C-terminal portion may be embedded in the membrane. During phagocytosis and degranulation, proteases may be released and activated and cleave BPI at the junction of the N- and C-terminal portions of the molecule, providing controlled release of the N-terminal antibacterial fragment when bacteria are ingested.</text>
</comment>
<accession>W5MH14</accession>
<dbReference type="SUPFAM" id="SSF55394">
    <property type="entry name" value="Bactericidal permeability-increasing protein, BPI"/>
    <property type="match status" value="1"/>
</dbReference>
<dbReference type="InParanoid" id="W5MH14"/>